<name>A0AAX3FQ26_9PSED</name>
<dbReference type="Pfam" id="PF13238">
    <property type="entry name" value="AAA_18"/>
    <property type="match status" value="1"/>
</dbReference>
<evidence type="ECO:0008006" key="3">
    <source>
        <dbReference type="Google" id="ProtNLM"/>
    </source>
</evidence>
<organism evidence="1 2">
    <name type="scientific">Pseudomonas chlororaphis</name>
    <dbReference type="NCBI Taxonomy" id="587753"/>
    <lineage>
        <taxon>Bacteria</taxon>
        <taxon>Pseudomonadati</taxon>
        <taxon>Pseudomonadota</taxon>
        <taxon>Gammaproteobacteria</taxon>
        <taxon>Pseudomonadales</taxon>
        <taxon>Pseudomonadaceae</taxon>
        <taxon>Pseudomonas</taxon>
    </lineage>
</organism>
<protein>
    <recommendedName>
        <fullName evidence="3">AAA family ATPase</fullName>
    </recommendedName>
</protein>
<gene>
    <name evidence="1" type="ORF">NCTC7357_00788</name>
</gene>
<evidence type="ECO:0000313" key="1">
    <source>
        <dbReference type="EMBL" id="VEF72552.1"/>
    </source>
</evidence>
<accession>A0AAX3FQ26</accession>
<dbReference type="PANTHER" id="PTHR41930">
    <property type="entry name" value="UPF0200 PROTEIN MJ1399"/>
    <property type="match status" value="1"/>
</dbReference>
<dbReference type="EMBL" id="LR134334">
    <property type="protein sequence ID" value="VEF72552.1"/>
    <property type="molecule type" value="Genomic_DNA"/>
</dbReference>
<proteinExistence type="predicted"/>
<dbReference type="SUPFAM" id="SSF52540">
    <property type="entry name" value="P-loop containing nucleoside triphosphate hydrolases"/>
    <property type="match status" value="1"/>
</dbReference>
<sequence>MVLIVKRLLLLSGSMASGKTSVSAALQEHHEFVPISTGAFLREQLVARHEPIDRHHLQELGDALDRATDFSWLIESVAQPAIDARPHAYNWLLDAVRKPRQVELFKLRFGDSIRHVHIVASEPVLQKRYAERGADHLAQYLASVSHPNEQSARSLAGLADKILDTEELTPFEIADQISKLWEK</sequence>
<reference evidence="1 2" key="1">
    <citation type="submission" date="2018-12" db="EMBL/GenBank/DDBJ databases">
        <authorList>
            <consortium name="Pathogen Informatics"/>
        </authorList>
    </citation>
    <scope>NUCLEOTIDE SEQUENCE [LARGE SCALE GENOMIC DNA]</scope>
    <source>
        <strain evidence="1 2">NCTC7357</strain>
    </source>
</reference>
<dbReference type="AlphaFoldDB" id="A0AAX3FQ26"/>
<dbReference type="InterPro" id="IPR027417">
    <property type="entry name" value="P-loop_NTPase"/>
</dbReference>
<dbReference type="Gene3D" id="3.40.50.300">
    <property type="entry name" value="P-loop containing nucleotide triphosphate hydrolases"/>
    <property type="match status" value="1"/>
</dbReference>
<evidence type="ECO:0000313" key="2">
    <source>
        <dbReference type="Proteomes" id="UP000277437"/>
    </source>
</evidence>
<dbReference type="PANTHER" id="PTHR41930:SF1">
    <property type="entry name" value="DEPHOSPHO-COA KINASE"/>
    <property type="match status" value="1"/>
</dbReference>
<dbReference type="Proteomes" id="UP000277437">
    <property type="component" value="Chromosome"/>
</dbReference>